<protein>
    <recommendedName>
        <fullName evidence="1">Rhodanese domain-containing protein</fullName>
    </recommendedName>
</protein>
<dbReference type="OrthoDB" id="9814704at2"/>
<reference evidence="2 3" key="1">
    <citation type="submission" date="2015-11" db="EMBL/GenBank/DDBJ databases">
        <title>Genomic Taxonomy of the Vibrionaceae.</title>
        <authorList>
            <person name="Gomez-Gil B."/>
            <person name="Enciso-Ibarra J."/>
        </authorList>
    </citation>
    <scope>NUCLEOTIDE SEQUENCE [LARGE SCALE GENOMIC DNA]</scope>
    <source>
        <strain evidence="2 3">CAIM 912</strain>
    </source>
</reference>
<evidence type="ECO:0000259" key="1">
    <source>
        <dbReference type="PROSITE" id="PS50206"/>
    </source>
</evidence>
<dbReference type="Pfam" id="PF00581">
    <property type="entry name" value="Rhodanese"/>
    <property type="match status" value="1"/>
</dbReference>
<dbReference type="InterPro" id="IPR036873">
    <property type="entry name" value="Rhodanese-like_dom_sf"/>
</dbReference>
<proteinExistence type="predicted"/>
<dbReference type="EMBL" id="LNTY01000049">
    <property type="protein sequence ID" value="KXF80743.1"/>
    <property type="molecule type" value="Genomic_DNA"/>
</dbReference>
<dbReference type="AlphaFoldDB" id="A0A135I5M5"/>
<dbReference type="InterPro" id="IPR001763">
    <property type="entry name" value="Rhodanese-like_dom"/>
</dbReference>
<dbReference type="Proteomes" id="UP000070529">
    <property type="component" value="Unassembled WGS sequence"/>
</dbReference>
<dbReference type="Gene3D" id="3.40.250.10">
    <property type="entry name" value="Rhodanese-like domain"/>
    <property type="match status" value="1"/>
</dbReference>
<sequence length="114" mass="12947">MLRKTKWIITLLLGSVFSTYLHAEIVWVDVRSVAEHQVDSIDGDLRISHPQIVTEIAKLYPEKDTEIRLYCRSGFRASKAQSLLNDAGYVNVFNEGGIHDARKVRGIHPNNSKK</sequence>
<comment type="caution">
    <text evidence="2">The sequence shown here is derived from an EMBL/GenBank/DDBJ whole genome shotgun (WGS) entry which is preliminary data.</text>
</comment>
<dbReference type="RefSeq" id="WP_067418604.1">
    <property type="nucleotide sequence ID" value="NZ_LNTY01000049.1"/>
</dbReference>
<gene>
    <name evidence="2" type="ORF">ATN88_15760</name>
</gene>
<organism evidence="2 3">
    <name type="scientific">Enterovibrio coralii</name>
    <dbReference type="NCBI Taxonomy" id="294935"/>
    <lineage>
        <taxon>Bacteria</taxon>
        <taxon>Pseudomonadati</taxon>
        <taxon>Pseudomonadota</taxon>
        <taxon>Gammaproteobacteria</taxon>
        <taxon>Vibrionales</taxon>
        <taxon>Vibrionaceae</taxon>
        <taxon>Enterovibrio</taxon>
    </lineage>
</organism>
<feature type="domain" description="Rhodanese" evidence="1">
    <location>
        <begin position="21"/>
        <end position="109"/>
    </location>
</feature>
<dbReference type="SUPFAM" id="SSF52821">
    <property type="entry name" value="Rhodanese/Cell cycle control phosphatase"/>
    <property type="match status" value="1"/>
</dbReference>
<accession>A0A135I5M5</accession>
<evidence type="ECO:0000313" key="3">
    <source>
        <dbReference type="Proteomes" id="UP000070529"/>
    </source>
</evidence>
<dbReference type="CDD" id="cd00158">
    <property type="entry name" value="RHOD"/>
    <property type="match status" value="1"/>
</dbReference>
<dbReference type="STRING" id="294935.ATN88_15760"/>
<evidence type="ECO:0000313" key="2">
    <source>
        <dbReference type="EMBL" id="KXF80743.1"/>
    </source>
</evidence>
<keyword evidence="3" id="KW-1185">Reference proteome</keyword>
<name>A0A135I5M5_9GAMM</name>
<dbReference type="PROSITE" id="PS50206">
    <property type="entry name" value="RHODANESE_3"/>
    <property type="match status" value="1"/>
</dbReference>